<dbReference type="Pfam" id="PF04314">
    <property type="entry name" value="PCuAC"/>
    <property type="match status" value="1"/>
</dbReference>
<keyword evidence="1" id="KW-0732">Signal</keyword>
<feature type="chain" id="PRO_5045801890" evidence="1">
    <location>
        <begin position="22"/>
        <end position="188"/>
    </location>
</feature>
<feature type="signal peptide" evidence="1">
    <location>
        <begin position="1"/>
        <end position="21"/>
    </location>
</feature>
<gene>
    <name evidence="2" type="ORF">QWZ10_01075</name>
</gene>
<dbReference type="PANTHER" id="PTHR36302:SF1">
    <property type="entry name" value="COPPER CHAPERONE PCU(A)C"/>
    <property type="match status" value="1"/>
</dbReference>
<sequence length="188" mass="19996">MMMFKPTLTAFAVMMPAFAFAQTANAPVSVTEAFARSSNPKSGAAYMVLTNDGTSACTLAGIATDLADRAELHTMRDENGVMKMMPADPLVLEPATSHKLARGGDHVMLMGIHEPLVQGQMIPLTFDFGDCGTLNAEVMVNNETAPARMVRGMVRVTGLPSRPPRSIRVIKRRPPAIVGLGQAGTARA</sequence>
<dbReference type="InterPro" id="IPR036182">
    <property type="entry name" value="PCuAC_sf"/>
</dbReference>
<dbReference type="Proteomes" id="UP001243846">
    <property type="component" value="Unassembled WGS sequence"/>
</dbReference>
<proteinExistence type="predicted"/>
<dbReference type="InterPro" id="IPR007410">
    <property type="entry name" value="LpqE-like"/>
</dbReference>
<dbReference type="SUPFAM" id="SSF110087">
    <property type="entry name" value="DR1885-like metal-binding protein"/>
    <property type="match status" value="1"/>
</dbReference>
<keyword evidence="3" id="KW-1185">Reference proteome</keyword>
<dbReference type="EMBL" id="JAUFRC010000001">
    <property type="protein sequence ID" value="MDN3710776.1"/>
    <property type="molecule type" value="Genomic_DNA"/>
</dbReference>
<evidence type="ECO:0000313" key="3">
    <source>
        <dbReference type="Proteomes" id="UP001243846"/>
    </source>
</evidence>
<dbReference type="Gene3D" id="2.60.40.1890">
    <property type="entry name" value="PCu(A)C copper chaperone"/>
    <property type="match status" value="1"/>
</dbReference>
<organism evidence="2 3">
    <name type="scientific">Paracoccus cavernae</name>
    <dbReference type="NCBI Taxonomy" id="1571207"/>
    <lineage>
        <taxon>Bacteria</taxon>
        <taxon>Pseudomonadati</taxon>
        <taxon>Pseudomonadota</taxon>
        <taxon>Alphaproteobacteria</taxon>
        <taxon>Rhodobacterales</taxon>
        <taxon>Paracoccaceae</taxon>
        <taxon>Paracoccus</taxon>
    </lineage>
</organism>
<protein>
    <submittedName>
        <fullName evidence="2">Copper chaperone PCu(A)C</fullName>
    </submittedName>
</protein>
<accession>A0ABT8D383</accession>
<evidence type="ECO:0000313" key="2">
    <source>
        <dbReference type="EMBL" id="MDN3710776.1"/>
    </source>
</evidence>
<reference evidence="3" key="1">
    <citation type="journal article" date="2019" name="Int. J. Syst. Evol. Microbiol.">
        <title>The Global Catalogue of Microorganisms (GCM) 10K type strain sequencing project: providing services to taxonomists for standard genome sequencing and annotation.</title>
        <authorList>
            <consortium name="The Broad Institute Genomics Platform"/>
            <consortium name="The Broad Institute Genome Sequencing Center for Infectious Disease"/>
            <person name="Wu L."/>
            <person name="Ma J."/>
        </authorList>
    </citation>
    <scope>NUCLEOTIDE SEQUENCE [LARGE SCALE GENOMIC DNA]</scope>
    <source>
        <strain evidence="3">CECT 8482</strain>
    </source>
</reference>
<evidence type="ECO:0000256" key="1">
    <source>
        <dbReference type="SAM" id="SignalP"/>
    </source>
</evidence>
<dbReference type="InterPro" id="IPR058248">
    <property type="entry name" value="Lxx211020-like"/>
</dbReference>
<comment type="caution">
    <text evidence="2">The sequence shown here is derived from an EMBL/GenBank/DDBJ whole genome shotgun (WGS) entry which is preliminary data.</text>
</comment>
<name>A0ABT8D383_9RHOB</name>
<dbReference type="PANTHER" id="PTHR36302">
    <property type="entry name" value="BLR7088 PROTEIN"/>
    <property type="match status" value="1"/>
</dbReference>